<evidence type="ECO:0000313" key="2">
    <source>
        <dbReference type="EMBL" id="KAL3688768.1"/>
    </source>
</evidence>
<dbReference type="AlphaFoldDB" id="A0ABD3HBI7"/>
<name>A0ABD3HBI7_9MARC</name>
<keyword evidence="3" id="KW-1185">Reference proteome</keyword>
<feature type="compositionally biased region" description="Polar residues" evidence="1">
    <location>
        <begin position="113"/>
        <end position="129"/>
    </location>
</feature>
<evidence type="ECO:0000256" key="1">
    <source>
        <dbReference type="SAM" id="MobiDB-lite"/>
    </source>
</evidence>
<accession>A0ABD3HBI7</accession>
<feature type="compositionally biased region" description="Basic and acidic residues" evidence="1">
    <location>
        <begin position="96"/>
        <end position="111"/>
    </location>
</feature>
<proteinExistence type="predicted"/>
<evidence type="ECO:0000313" key="3">
    <source>
        <dbReference type="Proteomes" id="UP001633002"/>
    </source>
</evidence>
<feature type="region of interest" description="Disordered" evidence="1">
    <location>
        <begin position="96"/>
        <end position="155"/>
    </location>
</feature>
<dbReference type="EMBL" id="JBJQOH010000004">
    <property type="protein sequence ID" value="KAL3688768.1"/>
    <property type="molecule type" value="Genomic_DNA"/>
</dbReference>
<reference evidence="2 3" key="1">
    <citation type="submission" date="2024-09" db="EMBL/GenBank/DDBJ databases">
        <title>Chromosome-scale assembly of Riccia sorocarpa.</title>
        <authorList>
            <person name="Paukszto L."/>
        </authorList>
    </citation>
    <scope>NUCLEOTIDE SEQUENCE [LARGE SCALE GENOMIC DNA]</scope>
    <source>
        <strain evidence="2">LP-2024</strain>
        <tissue evidence="2">Aerial parts of the thallus</tissue>
    </source>
</reference>
<dbReference type="Proteomes" id="UP001633002">
    <property type="component" value="Unassembled WGS sequence"/>
</dbReference>
<gene>
    <name evidence="2" type="ORF">R1sor_015077</name>
</gene>
<comment type="caution">
    <text evidence="2">The sequence shown here is derived from an EMBL/GenBank/DDBJ whole genome shotgun (WGS) entry which is preliminary data.</text>
</comment>
<organism evidence="2 3">
    <name type="scientific">Riccia sorocarpa</name>
    <dbReference type="NCBI Taxonomy" id="122646"/>
    <lineage>
        <taxon>Eukaryota</taxon>
        <taxon>Viridiplantae</taxon>
        <taxon>Streptophyta</taxon>
        <taxon>Embryophyta</taxon>
        <taxon>Marchantiophyta</taxon>
        <taxon>Marchantiopsida</taxon>
        <taxon>Marchantiidae</taxon>
        <taxon>Marchantiales</taxon>
        <taxon>Ricciaceae</taxon>
        <taxon>Riccia</taxon>
    </lineage>
</organism>
<sequence>MEFYECRYRWADDLCNVGRSKGRSSRMDGDATIEAQEIMLTICSEAEKELVEGLKVSSAEEQRLRMRNVYGKICEMRFYLYQTVDELGWLVERTSKGKEPASNHVGSEKRNCSHTGTSNPPSTNVSCSVETMDIDNSPHGGWYSQGDRRDSDASSWRCALHRAQEASED</sequence>
<protein>
    <submittedName>
        <fullName evidence="2">Uncharacterized protein</fullName>
    </submittedName>
</protein>